<dbReference type="PANTHER" id="PTHR43798:SF6">
    <property type="entry name" value="HYDROLASE, PUTATIVE (AFU_ORTHOLOGUE AFUA_4G13070)-RELATED"/>
    <property type="match status" value="1"/>
</dbReference>
<keyword evidence="2" id="KW-0378">Hydrolase</keyword>
<gene>
    <name evidence="2" type="ORF">MAE01_29460</name>
</gene>
<keyword evidence="3" id="KW-1185">Reference proteome</keyword>
<dbReference type="EMBL" id="BJUW01000019">
    <property type="protein sequence ID" value="GEK87770.1"/>
    <property type="molecule type" value="Genomic_DNA"/>
</dbReference>
<dbReference type="OrthoDB" id="27092at2"/>
<accession>A0A511AHV3</accession>
<dbReference type="InterPro" id="IPR029058">
    <property type="entry name" value="AB_hydrolase_fold"/>
</dbReference>
<sequence length="258" mass="27817">MIAQENGSGRALVLVHGFGVDHRVVTPLDAAVDAAGWRRVYVDLPWVPPVAEGAPDSTQKIADALVAELRGHFGEEPFAILGNSFGGMLARHVAHEMRDQMLGLATLVGAFVPYTADRTLPERLILREDEEARRAAGVAAADYAEIAVVQSAASARAYAELIAPAARAADEDLMARIASDYALDREPEAEHPEPFDLPSLHVFGRQDQVTGFEDGLALRAHYTRGTFAVLDAGGHNVHLERPALVEALVTDWLARMDA</sequence>
<evidence type="ECO:0000259" key="1">
    <source>
        <dbReference type="Pfam" id="PF12697"/>
    </source>
</evidence>
<evidence type="ECO:0000313" key="3">
    <source>
        <dbReference type="Proteomes" id="UP000321225"/>
    </source>
</evidence>
<proteinExistence type="predicted"/>
<dbReference type="GO" id="GO:0016787">
    <property type="term" value="F:hydrolase activity"/>
    <property type="evidence" value="ECO:0007669"/>
    <property type="project" value="UniProtKB-KW"/>
</dbReference>
<evidence type="ECO:0000313" key="2">
    <source>
        <dbReference type="EMBL" id="GEK87770.1"/>
    </source>
</evidence>
<dbReference type="AlphaFoldDB" id="A0A511AHV3"/>
<feature type="domain" description="AB hydrolase-1" evidence="1">
    <location>
        <begin position="12"/>
        <end position="247"/>
    </location>
</feature>
<name>A0A511AHV3_9MICO</name>
<comment type="caution">
    <text evidence="2">The sequence shown here is derived from an EMBL/GenBank/DDBJ whole genome shotgun (WGS) entry which is preliminary data.</text>
</comment>
<organism evidence="2 3">
    <name type="scientific">Microbacterium aerolatum</name>
    <dbReference type="NCBI Taxonomy" id="153731"/>
    <lineage>
        <taxon>Bacteria</taxon>
        <taxon>Bacillati</taxon>
        <taxon>Actinomycetota</taxon>
        <taxon>Actinomycetes</taxon>
        <taxon>Micrococcales</taxon>
        <taxon>Microbacteriaceae</taxon>
        <taxon>Microbacterium</taxon>
    </lineage>
</organism>
<dbReference type="Proteomes" id="UP000321225">
    <property type="component" value="Unassembled WGS sequence"/>
</dbReference>
<dbReference type="SUPFAM" id="SSF53474">
    <property type="entry name" value="alpha/beta-Hydrolases"/>
    <property type="match status" value="1"/>
</dbReference>
<reference evidence="2 3" key="1">
    <citation type="submission" date="2019-07" db="EMBL/GenBank/DDBJ databases">
        <title>Whole genome shotgun sequence of Microbacterium aerolatum NBRC 103071.</title>
        <authorList>
            <person name="Hosoyama A."/>
            <person name="Uohara A."/>
            <person name="Ohji S."/>
            <person name="Ichikawa N."/>
        </authorList>
    </citation>
    <scope>NUCLEOTIDE SEQUENCE [LARGE SCALE GENOMIC DNA]</scope>
    <source>
        <strain evidence="2 3">NBRC 103071</strain>
    </source>
</reference>
<dbReference type="InterPro" id="IPR000073">
    <property type="entry name" value="AB_hydrolase_1"/>
</dbReference>
<dbReference type="RefSeq" id="WP_147040700.1">
    <property type="nucleotide sequence ID" value="NZ_BJUW01000019.1"/>
</dbReference>
<protein>
    <submittedName>
        <fullName evidence="2">2-hydroxy-6-oxo-6-phenylhexa-2,4-dienoate hydrolase</fullName>
    </submittedName>
</protein>
<dbReference type="InterPro" id="IPR050266">
    <property type="entry name" value="AB_hydrolase_sf"/>
</dbReference>
<dbReference type="Gene3D" id="3.40.50.1820">
    <property type="entry name" value="alpha/beta hydrolase"/>
    <property type="match status" value="1"/>
</dbReference>
<dbReference type="Pfam" id="PF12697">
    <property type="entry name" value="Abhydrolase_6"/>
    <property type="match status" value="1"/>
</dbReference>
<dbReference type="PANTHER" id="PTHR43798">
    <property type="entry name" value="MONOACYLGLYCEROL LIPASE"/>
    <property type="match status" value="1"/>
</dbReference>